<feature type="domain" description="Impact N-terminal" evidence="2">
    <location>
        <begin position="22"/>
        <end position="134"/>
    </location>
</feature>
<accession>A0AAN0MEG9</accession>
<dbReference type="GO" id="GO:0005737">
    <property type="term" value="C:cytoplasm"/>
    <property type="evidence" value="ECO:0007669"/>
    <property type="project" value="TreeGrafter"/>
</dbReference>
<dbReference type="Gene3D" id="3.30.230.30">
    <property type="entry name" value="Impact, N-terminal domain"/>
    <property type="match status" value="1"/>
</dbReference>
<dbReference type="PANTHER" id="PTHR16301:SF20">
    <property type="entry name" value="IMPACT FAMILY MEMBER YIGZ"/>
    <property type="match status" value="1"/>
</dbReference>
<sequence length="222" mass="24094">MSLSHYVVLRQGSRPTSQIEIKKSRFLGYASRTADEDQARDFLAEVRRAHREARHVCHAFVVEPDRRIQRSSDDGEPAGTAGTPILKAITARQTSPGRTELSDVTVAVVRYFGGIKLGAGGLVQAYSEAAAAVLDNARLVGRQRMRLIGLALPIAEAARTESRLRAQGCRVESVDYQADKVQLRIAVADESEDLRAAMTSLAAITAGGAKPAIGEQIWRDLD</sequence>
<dbReference type="SUPFAM" id="SSF54211">
    <property type="entry name" value="Ribosomal protein S5 domain 2-like"/>
    <property type="match status" value="1"/>
</dbReference>
<evidence type="ECO:0000259" key="2">
    <source>
        <dbReference type="Pfam" id="PF01205"/>
    </source>
</evidence>
<dbReference type="InterPro" id="IPR036956">
    <property type="entry name" value="Impact_N_sf"/>
</dbReference>
<dbReference type="InterPro" id="IPR023582">
    <property type="entry name" value="Impact"/>
</dbReference>
<dbReference type="EMBL" id="AP028056">
    <property type="protein sequence ID" value="BEH00779.1"/>
    <property type="molecule type" value="Genomic_DNA"/>
</dbReference>
<dbReference type="RefSeq" id="WP_286266452.1">
    <property type="nucleotide sequence ID" value="NZ_AP028056.1"/>
</dbReference>
<organism evidence="3 4">
    <name type="scientific">Brooklawnia propionicigenes</name>
    <dbReference type="NCBI Taxonomy" id="3041175"/>
    <lineage>
        <taxon>Bacteria</taxon>
        <taxon>Bacillati</taxon>
        <taxon>Actinomycetota</taxon>
        <taxon>Actinomycetes</taxon>
        <taxon>Propionibacteriales</taxon>
        <taxon>Propionibacteriaceae</taxon>
        <taxon>Brooklawnia</taxon>
    </lineage>
</organism>
<comment type="similarity">
    <text evidence="1">Belongs to the IMPACT family.</text>
</comment>
<proteinExistence type="inferred from homology"/>
<dbReference type="GO" id="GO:0006446">
    <property type="term" value="P:regulation of translational initiation"/>
    <property type="evidence" value="ECO:0007669"/>
    <property type="project" value="TreeGrafter"/>
</dbReference>
<dbReference type="InterPro" id="IPR020568">
    <property type="entry name" value="Ribosomal_Su5_D2-typ_SF"/>
</dbReference>
<evidence type="ECO:0000256" key="1">
    <source>
        <dbReference type="ARBA" id="ARBA00007665"/>
    </source>
</evidence>
<keyword evidence="4" id="KW-1185">Reference proteome</keyword>
<dbReference type="Proteomes" id="UP001431656">
    <property type="component" value="Chromosome"/>
</dbReference>
<reference evidence="3" key="1">
    <citation type="journal article" date="2024" name="Int. J. Syst. Evol. Microbiol.">
        <title>Brooklawnia propionicigenes sp. nov., a facultatively anaerobic, propionate-producing bacterium isolated from a methanogenic reactor treating waste from cattle farms.</title>
        <authorList>
            <person name="Akita Y."/>
            <person name="Ueki A."/>
            <person name="Tonouchi A."/>
            <person name="Sugawara Y."/>
            <person name="Honma S."/>
            <person name="Kaku N."/>
            <person name="Ueki K."/>
        </authorList>
    </citation>
    <scope>NUCLEOTIDE SEQUENCE</scope>
    <source>
        <strain evidence="3">SH051</strain>
    </source>
</reference>
<dbReference type="Pfam" id="PF01205">
    <property type="entry name" value="Impact_N"/>
    <property type="match status" value="1"/>
</dbReference>
<dbReference type="PANTHER" id="PTHR16301">
    <property type="entry name" value="IMPACT-RELATED"/>
    <property type="match status" value="1"/>
</dbReference>
<gene>
    <name evidence="3" type="ORF">brsh051_00600</name>
</gene>
<name>A0AAN0MEG9_9ACTN</name>
<dbReference type="KEGG" id="broo:brsh051_00600"/>
<evidence type="ECO:0000313" key="3">
    <source>
        <dbReference type="EMBL" id="BEH00779.1"/>
    </source>
</evidence>
<dbReference type="InterPro" id="IPR001498">
    <property type="entry name" value="Impact_N"/>
</dbReference>
<protein>
    <submittedName>
        <fullName evidence="3">YigZ family protein</fullName>
    </submittedName>
</protein>
<evidence type="ECO:0000313" key="4">
    <source>
        <dbReference type="Proteomes" id="UP001431656"/>
    </source>
</evidence>
<dbReference type="AlphaFoldDB" id="A0AAN0MEG9"/>